<name>A0ABW9LK41_9MYCO</name>
<dbReference type="EMBL" id="JBKBDD010000022">
    <property type="protein sequence ID" value="MFN6548331.1"/>
    <property type="molecule type" value="Genomic_DNA"/>
</dbReference>
<dbReference type="Proteomes" id="UP001635816">
    <property type="component" value="Unassembled WGS sequence"/>
</dbReference>
<proteinExistence type="predicted"/>
<gene>
    <name evidence="1" type="ORF">ACK4CT_34725</name>
</gene>
<organism evidence="1 2">
    <name type="scientific">Mycolicibacterium nivoides</name>
    <dbReference type="NCBI Taxonomy" id="2487344"/>
    <lineage>
        <taxon>Bacteria</taxon>
        <taxon>Bacillati</taxon>
        <taxon>Actinomycetota</taxon>
        <taxon>Actinomycetes</taxon>
        <taxon>Mycobacteriales</taxon>
        <taxon>Mycobacteriaceae</taxon>
        <taxon>Mycolicibacterium</taxon>
    </lineage>
</organism>
<evidence type="ECO:0000313" key="1">
    <source>
        <dbReference type="EMBL" id="MFN6548331.1"/>
    </source>
</evidence>
<dbReference type="SUPFAM" id="SSF55331">
    <property type="entry name" value="Tautomerase/MIF"/>
    <property type="match status" value="1"/>
</dbReference>
<reference evidence="1 2" key="1">
    <citation type="submission" date="2024-12" db="EMBL/GenBank/DDBJ databases">
        <title>The coexistence of Mycolicibacterium septicum and Mycolicibacterium nivoides in clinical samples.</title>
        <authorList>
            <person name="Wang C."/>
            <person name="Feng Y."/>
            <person name="Zong Z."/>
        </authorList>
    </citation>
    <scope>NUCLEOTIDE SEQUENCE [LARGE SCALE GENOMIC DNA]</scope>
    <source>
        <strain evidence="1 2">120309</strain>
    </source>
</reference>
<evidence type="ECO:0000313" key="2">
    <source>
        <dbReference type="Proteomes" id="UP001635816"/>
    </source>
</evidence>
<sequence length="137" mass="14540">MPLVRIDLTSDRSSEQRRAIADAVHDALVEVLAIPARDRFQIVTTHDPADIIAEDAGLGFERSPSVVIVHIFTQSGRTTDTKQRVFAALSDKLAAAGVAGTDLFAAISENGPQDWSFGFGVAQYVTGELTVPTTGSG</sequence>
<dbReference type="PANTHER" id="PTHR38460:SF1">
    <property type="entry name" value="TAUTOMERASE YOLI-RELATED"/>
    <property type="match status" value="1"/>
</dbReference>
<accession>A0ABW9LK41</accession>
<dbReference type="PANTHER" id="PTHR38460">
    <property type="entry name" value="TAUTOMERASE YOLI-RELATED"/>
    <property type="match status" value="1"/>
</dbReference>
<keyword evidence="2" id="KW-1185">Reference proteome</keyword>
<dbReference type="Pfam" id="PF14552">
    <property type="entry name" value="Tautomerase_2"/>
    <property type="match status" value="1"/>
</dbReference>
<dbReference type="InterPro" id="IPR037479">
    <property type="entry name" value="Tauto_MSAD"/>
</dbReference>
<dbReference type="InterPro" id="IPR014347">
    <property type="entry name" value="Tautomerase/MIF_sf"/>
</dbReference>
<dbReference type="Gene3D" id="3.30.429.10">
    <property type="entry name" value="Macrophage Migration Inhibitory Factor"/>
    <property type="match status" value="1"/>
</dbReference>
<protein>
    <submittedName>
        <fullName evidence="1">Tautomerase family protein</fullName>
    </submittedName>
</protein>
<comment type="caution">
    <text evidence="1">The sequence shown here is derived from an EMBL/GenBank/DDBJ whole genome shotgun (WGS) entry which is preliminary data.</text>
</comment>
<dbReference type="RefSeq" id="WP_409545841.1">
    <property type="nucleotide sequence ID" value="NZ_JBKBDD010000022.1"/>
</dbReference>